<keyword evidence="2" id="KW-0732">Signal</keyword>
<sequence>MSRTEHSSNRKRSPFVRNAFFLLAAAVFTSPLLAGCAFNHEADPETAAATAAQSSVKATAENRAVLEKLAGTWLAPIPGQPGNDWGYVFESTGAARTVNAATLQVKRWSLDAAGKRLTMEGESIGNGMTTPFIRIYEVEAVDDTTLVLLNGTLRETFRRAPDAAAATEPADEPAATAPGAKSETESRTTLDTLDMLEKP</sequence>
<evidence type="ECO:0000313" key="5">
    <source>
        <dbReference type="Proteomes" id="UP000271003"/>
    </source>
</evidence>
<feature type="compositionally biased region" description="Low complexity" evidence="1">
    <location>
        <begin position="162"/>
        <end position="178"/>
    </location>
</feature>
<dbReference type="Proteomes" id="UP000271003">
    <property type="component" value="Chromosome"/>
</dbReference>
<dbReference type="Pfam" id="PF12702">
    <property type="entry name" value="Lipocalin_3"/>
    <property type="match status" value="1"/>
</dbReference>
<reference evidence="4 5" key="1">
    <citation type="journal article" date="2018" name="Int. J. Syst. Evol. Microbiol.">
        <title>Mesosutterella multiformis gen. nov., sp. nov., a member of the family Sutterellaceae and Sutterella megalosphaeroides sp. nov., isolated from human faeces.</title>
        <authorList>
            <person name="Sakamoto M."/>
            <person name="Ikeyama N."/>
            <person name="Kunihiro T."/>
            <person name="Iino T."/>
            <person name="Yuki M."/>
            <person name="Ohkuma M."/>
        </authorList>
    </citation>
    <scope>NUCLEOTIDE SEQUENCE [LARGE SCALE GENOMIC DNA]</scope>
    <source>
        <strain evidence="4 5">6FBBBH3</strain>
    </source>
</reference>
<feature type="chain" id="PRO_5016359531" description="Lipocalin-like domain-containing protein" evidence="2">
    <location>
        <begin position="35"/>
        <end position="199"/>
    </location>
</feature>
<accession>A0A2Z6IFA6</accession>
<name>A0A2Z6IFA6_9BURK</name>
<feature type="domain" description="Lipocalin-like" evidence="3">
    <location>
        <begin position="67"/>
        <end position="159"/>
    </location>
</feature>
<proteinExistence type="predicted"/>
<evidence type="ECO:0000259" key="3">
    <source>
        <dbReference type="Pfam" id="PF12702"/>
    </source>
</evidence>
<feature type="signal peptide" evidence="2">
    <location>
        <begin position="1"/>
        <end position="34"/>
    </location>
</feature>
<evidence type="ECO:0000313" key="4">
    <source>
        <dbReference type="EMBL" id="BBF23446.1"/>
    </source>
</evidence>
<dbReference type="AlphaFoldDB" id="A0A2Z6IFA6"/>
<dbReference type="KEGG" id="sutt:SUTMEG_13370"/>
<dbReference type="Gene3D" id="2.40.128.280">
    <property type="match status" value="1"/>
</dbReference>
<protein>
    <recommendedName>
        <fullName evidence="3">Lipocalin-like domain-containing protein</fullName>
    </recommendedName>
</protein>
<dbReference type="OrthoDB" id="512336at2"/>
<dbReference type="InterPro" id="IPR024311">
    <property type="entry name" value="Lipocalin-like"/>
</dbReference>
<dbReference type="RefSeq" id="WP_120177054.1">
    <property type="nucleotide sequence ID" value="NZ_AP018786.1"/>
</dbReference>
<feature type="region of interest" description="Disordered" evidence="1">
    <location>
        <begin position="161"/>
        <end position="199"/>
    </location>
</feature>
<keyword evidence="5" id="KW-1185">Reference proteome</keyword>
<dbReference type="EMBL" id="AP018786">
    <property type="protein sequence ID" value="BBF23446.1"/>
    <property type="molecule type" value="Genomic_DNA"/>
</dbReference>
<organism evidence="4 5">
    <name type="scientific">Sutterella megalosphaeroides</name>
    <dbReference type="NCBI Taxonomy" id="2494234"/>
    <lineage>
        <taxon>Bacteria</taxon>
        <taxon>Pseudomonadati</taxon>
        <taxon>Pseudomonadota</taxon>
        <taxon>Betaproteobacteria</taxon>
        <taxon>Burkholderiales</taxon>
        <taxon>Sutterellaceae</taxon>
        <taxon>Sutterella</taxon>
    </lineage>
</organism>
<evidence type="ECO:0000256" key="1">
    <source>
        <dbReference type="SAM" id="MobiDB-lite"/>
    </source>
</evidence>
<evidence type="ECO:0000256" key="2">
    <source>
        <dbReference type="SAM" id="SignalP"/>
    </source>
</evidence>
<gene>
    <name evidence="4" type="ORF">SUTMEG_13370</name>
</gene>